<dbReference type="RefSeq" id="WP_107545088.1">
    <property type="nucleotide sequence ID" value="NZ_JAMWUX010000001.1"/>
</dbReference>
<dbReference type="SUPFAM" id="SSF51161">
    <property type="entry name" value="Trimeric LpxA-like enzymes"/>
    <property type="match status" value="1"/>
</dbReference>
<dbReference type="PROSITE" id="PS00101">
    <property type="entry name" value="HEXAPEP_TRANSFERASES"/>
    <property type="match status" value="1"/>
</dbReference>
<dbReference type="PANTHER" id="PTHR43300:SF6">
    <property type="entry name" value="ACETYLTRANSFERASE YVOF-RELATED"/>
    <property type="match status" value="1"/>
</dbReference>
<keyword evidence="2" id="KW-0677">Repeat</keyword>
<dbReference type="AlphaFoldDB" id="A0A9Q6MUX7"/>
<dbReference type="InterPro" id="IPR011004">
    <property type="entry name" value="Trimer_LpxA-like_sf"/>
</dbReference>
<dbReference type="GO" id="GO:0016740">
    <property type="term" value="F:transferase activity"/>
    <property type="evidence" value="ECO:0007669"/>
    <property type="project" value="UniProtKB-KW"/>
</dbReference>
<organism evidence="3 4">
    <name type="scientific">Staphylococcus succinus</name>
    <dbReference type="NCBI Taxonomy" id="61015"/>
    <lineage>
        <taxon>Bacteria</taxon>
        <taxon>Bacillati</taxon>
        <taxon>Bacillota</taxon>
        <taxon>Bacilli</taxon>
        <taxon>Bacillales</taxon>
        <taxon>Staphylococcaceae</taxon>
        <taxon>Staphylococcus</taxon>
    </lineage>
</organism>
<dbReference type="EMBL" id="PZFQ01000024">
    <property type="protein sequence ID" value="PTI75282.1"/>
    <property type="molecule type" value="Genomic_DNA"/>
</dbReference>
<dbReference type="Proteomes" id="UP000241960">
    <property type="component" value="Unassembled WGS sequence"/>
</dbReference>
<name>A0A9Q6MUX7_9STAP</name>
<dbReference type="Gene3D" id="2.160.10.10">
    <property type="entry name" value="Hexapeptide repeat proteins"/>
    <property type="match status" value="1"/>
</dbReference>
<reference evidence="3 4" key="1">
    <citation type="journal article" date="2016" name="Front. Microbiol.">
        <title>Comprehensive Phylogenetic Analysis of Bovine Non-aureus Staphylococci Species Based on Whole-Genome Sequencing.</title>
        <authorList>
            <person name="Naushad S."/>
            <person name="Barkema H.W."/>
            <person name="Luby C."/>
            <person name="Condas L.A."/>
            <person name="Nobrega D.B."/>
            <person name="Carson D.A."/>
            <person name="De Buck J."/>
        </authorList>
    </citation>
    <scope>NUCLEOTIDE SEQUENCE [LARGE SCALE GENOMIC DNA]</scope>
    <source>
        <strain evidence="3 4">SNUC 1231</strain>
    </source>
</reference>
<accession>A0A9Q6MUX7</accession>
<dbReference type="PANTHER" id="PTHR43300">
    <property type="entry name" value="ACETYLTRANSFERASE"/>
    <property type="match status" value="1"/>
</dbReference>
<proteinExistence type="predicted"/>
<evidence type="ECO:0000256" key="2">
    <source>
        <dbReference type="ARBA" id="ARBA00022737"/>
    </source>
</evidence>
<evidence type="ECO:0000313" key="3">
    <source>
        <dbReference type="EMBL" id="PTI75282.1"/>
    </source>
</evidence>
<dbReference type="Pfam" id="PF00132">
    <property type="entry name" value="Hexapep"/>
    <property type="match status" value="1"/>
</dbReference>
<dbReference type="InterPro" id="IPR018357">
    <property type="entry name" value="Hexapep_transf_CS"/>
</dbReference>
<evidence type="ECO:0000256" key="1">
    <source>
        <dbReference type="ARBA" id="ARBA00022679"/>
    </source>
</evidence>
<sequence length="159" mass="18134">MRKLNTKKTQGKNPLWYMYRYVKTFKIVKQTIIIEICRYLPQVKIKHWIYRNVLKMNIGAHTAFAYKVVPDLLYPEYISIGENCVIGYNTTILTHEFLVDEFRTGQVNIGNHTLIGANVTILPGVSIGNYVKVGAGTVVSKDIPDHTLAYGNPMLMKNN</sequence>
<evidence type="ECO:0000313" key="4">
    <source>
        <dbReference type="Proteomes" id="UP000241960"/>
    </source>
</evidence>
<dbReference type="CDD" id="cd04647">
    <property type="entry name" value="LbH_MAT_like"/>
    <property type="match status" value="1"/>
</dbReference>
<dbReference type="InterPro" id="IPR050179">
    <property type="entry name" value="Trans_hexapeptide_repeat"/>
</dbReference>
<keyword evidence="1" id="KW-0808">Transferase</keyword>
<gene>
    <name evidence="3" type="ORF">BU058_08215</name>
</gene>
<protein>
    <submittedName>
        <fullName evidence="3">Acetyltransferase</fullName>
    </submittedName>
</protein>
<dbReference type="InterPro" id="IPR001451">
    <property type="entry name" value="Hexapep"/>
</dbReference>
<dbReference type="Pfam" id="PF14602">
    <property type="entry name" value="Hexapep_2"/>
    <property type="match status" value="1"/>
</dbReference>
<comment type="caution">
    <text evidence="3">The sequence shown here is derived from an EMBL/GenBank/DDBJ whole genome shotgun (WGS) entry which is preliminary data.</text>
</comment>